<sequence>MTDYPTPTNFLNPLPAYPVKQMCRAIDGGKNTFEKIYGAVNIYYNYTGNATCFNLDDDSDPHGLGGWTWQACTEMILLTDGNKEDSIFPASNYSYNDRIEYCKYKYDIDPRPDWVPLEFGGHHIHRVLKRFGSNIIFFNGLRDPWSGGGRELPPRRDLERWVVGRRALEEGCCFSLMSATTNHRSEGVGSVSSEAPPMLKSGRMQERKREQNICCESKILQTRKDVSKLDSSSRRDIVLGKHSRPGIIPGTEERAQCSPRGFHTFYINQLEMGLRLPLPRFIAALCQHIKISPSQLERPLELIKEDLLCLCGFIRKGVELFGDLDERMEKAAMLKALEEAEEDSSGAAATPTKVVKKSKPSTPVEKEARRQRKKKGASTLEARPTPTTEKSRSSTPPIPTTEEHPDPMPVITIPKVSSPKRGPTKETGPGRAPALNFLEDSLVVSPFGAVATRFLCHIALGRDIGRLSGTSNLEALGLFSANLASAMAWGGEMIKLLTRAQREVNITRRSFDEAMGHHSELVAELEELEATRAQEKEALEAQIAAEKASRAAEQEALEVEKEALRSELDAALVKKSAIEVELEETKARAAEEVERLKGEATNAWDLGKEELLQSSEFDVLCAKKSLAYFKLASKAVWLNSKPTANPRRGPPSLPLPARGGSSAELGLSVHVEELREEKSYARRCQCGTGLKFMCSGVVATRGGAHHVDLRFSTSEDPEWLQHVRKREINIISKWISQYYHTLIN</sequence>
<dbReference type="Pfam" id="PF05577">
    <property type="entry name" value="Peptidase_S28"/>
    <property type="match status" value="1"/>
</dbReference>
<comment type="similarity">
    <text evidence="1">Belongs to the peptidase S28 family.</text>
</comment>
<dbReference type="GO" id="GO:0006508">
    <property type="term" value="P:proteolysis"/>
    <property type="evidence" value="ECO:0007669"/>
    <property type="project" value="UniProtKB-KW"/>
</dbReference>
<dbReference type="Gene3D" id="3.40.50.1820">
    <property type="entry name" value="alpha/beta hydrolase"/>
    <property type="match status" value="1"/>
</dbReference>
<keyword evidence="5" id="KW-0325">Glycoprotein</keyword>
<feature type="coiled-coil region" evidence="6">
    <location>
        <begin position="518"/>
        <end position="599"/>
    </location>
</feature>
<accession>A0A2Z7CXY1</accession>
<gene>
    <name evidence="8" type="ORF">F511_29136</name>
</gene>
<reference evidence="8 9" key="1">
    <citation type="journal article" date="2015" name="Proc. Natl. Acad. Sci. U.S.A.">
        <title>The resurrection genome of Boea hygrometrica: A blueprint for survival of dehydration.</title>
        <authorList>
            <person name="Xiao L."/>
            <person name="Yang G."/>
            <person name="Zhang L."/>
            <person name="Yang X."/>
            <person name="Zhao S."/>
            <person name="Ji Z."/>
            <person name="Zhou Q."/>
            <person name="Hu M."/>
            <person name="Wang Y."/>
            <person name="Chen M."/>
            <person name="Xu Y."/>
            <person name="Jin H."/>
            <person name="Xiao X."/>
            <person name="Hu G."/>
            <person name="Bao F."/>
            <person name="Hu Y."/>
            <person name="Wan P."/>
            <person name="Li L."/>
            <person name="Deng X."/>
            <person name="Kuang T."/>
            <person name="Xiang C."/>
            <person name="Zhu J.K."/>
            <person name="Oliver M.J."/>
            <person name="He Y."/>
        </authorList>
    </citation>
    <scope>NUCLEOTIDE SEQUENCE [LARGE SCALE GENOMIC DNA]</scope>
    <source>
        <strain evidence="9">cv. XS01</strain>
    </source>
</reference>
<evidence type="ECO:0000313" key="9">
    <source>
        <dbReference type="Proteomes" id="UP000250235"/>
    </source>
</evidence>
<dbReference type="Gene3D" id="1.20.120.980">
    <property type="entry name" value="Serine carboxypeptidase S28, SKS domain"/>
    <property type="match status" value="1"/>
</dbReference>
<keyword evidence="6" id="KW-0175">Coiled coil</keyword>
<organism evidence="8 9">
    <name type="scientific">Dorcoceras hygrometricum</name>
    <dbReference type="NCBI Taxonomy" id="472368"/>
    <lineage>
        <taxon>Eukaryota</taxon>
        <taxon>Viridiplantae</taxon>
        <taxon>Streptophyta</taxon>
        <taxon>Embryophyta</taxon>
        <taxon>Tracheophyta</taxon>
        <taxon>Spermatophyta</taxon>
        <taxon>Magnoliopsida</taxon>
        <taxon>eudicotyledons</taxon>
        <taxon>Gunneridae</taxon>
        <taxon>Pentapetalae</taxon>
        <taxon>asterids</taxon>
        <taxon>lamiids</taxon>
        <taxon>Lamiales</taxon>
        <taxon>Gesneriaceae</taxon>
        <taxon>Didymocarpoideae</taxon>
        <taxon>Trichosporeae</taxon>
        <taxon>Loxocarpinae</taxon>
        <taxon>Dorcoceras</taxon>
    </lineage>
</organism>
<dbReference type="GO" id="GO:0008239">
    <property type="term" value="F:dipeptidyl-peptidase activity"/>
    <property type="evidence" value="ECO:0007669"/>
    <property type="project" value="TreeGrafter"/>
</dbReference>
<evidence type="ECO:0000256" key="1">
    <source>
        <dbReference type="ARBA" id="ARBA00011079"/>
    </source>
</evidence>
<evidence type="ECO:0000256" key="5">
    <source>
        <dbReference type="ARBA" id="ARBA00023180"/>
    </source>
</evidence>
<name>A0A2Z7CXY1_9LAMI</name>
<dbReference type="PANTHER" id="PTHR11010:SF120">
    <property type="entry name" value="LYSOSOMAL PRO-X CARBOXYPEPTIDASE"/>
    <property type="match status" value="1"/>
</dbReference>
<dbReference type="OrthoDB" id="1752359at2759"/>
<keyword evidence="9" id="KW-1185">Reference proteome</keyword>
<evidence type="ECO:0000256" key="4">
    <source>
        <dbReference type="ARBA" id="ARBA00022801"/>
    </source>
</evidence>
<evidence type="ECO:0000256" key="3">
    <source>
        <dbReference type="ARBA" id="ARBA00022729"/>
    </source>
</evidence>
<feature type="region of interest" description="Disordered" evidence="7">
    <location>
        <begin position="641"/>
        <end position="660"/>
    </location>
</feature>
<evidence type="ECO:0000313" key="8">
    <source>
        <dbReference type="EMBL" id="KZV49604.1"/>
    </source>
</evidence>
<dbReference type="EMBL" id="KQ993003">
    <property type="protein sequence ID" value="KZV49604.1"/>
    <property type="molecule type" value="Genomic_DNA"/>
</dbReference>
<dbReference type="InterPro" id="IPR008758">
    <property type="entry name" value="Peptidase_S28"/>
</dbReference>
<evidence type="ECO:0000256" key="2">
    <source>
        <dbReference type="ARBA" id="ARBA00022670"/>
    </source>
</evidence>
<evidence type="ECO:0000256" key="6">
    <source>
        <dbReference type="SAM" id="Coils"/>
    </source>
</evidence>
<dbReference type="GO" id="GO:0070008">
    <property type="term" value="F:serine-type exopeptidase activity"/>
    <property type="evidence" value="ECO:0007669"/>
    <property type="project" value="InterPro"/>
</dbReference>
<dbReference type="InterPro" id="IPR042269">
    <property type="entry name" value="Ser_carbopepase_S28_SKS"/>
</dbReference>
<keyword evidence="4" id="KW-0378">Hydrolase</keyword>
<keyword evidence="3" id="KW-0732">Signal</keyword>
<dbReference type="PANTHER" id="PTHR11010">
    <property type="entry name" value="PROTEASE S28 PRO-X CARBOXYPEPTIDASE-RELATED"/>
    <property type="match status" value="1"/>
</dbReference>
<dbReference type="GO" id="GO:0004180">
    <property type="term" value="F:carboxypeptidase activity"/>
    <property type="evidence" value="ECO:0007669"/>
    <property type="project" value="UniProtKB-KW"/>
</dbReference>
<dbReference type="InterPro" id="IPR029058">
    <property type="entry name" value="AB_hydrolase_fold"/>
</dbReference>
<dbReference type="Proteomes" id="UP000250235">
    <property type="component" value="Unassembled WGS sequence"/>
</dbReference>
<evidence type="ECO:0000256" key="7">
    <source>
        <dbReference type="SAM" id="MobiDB-lite"/>
    </source>
</evidence>
<proteinExistence type="inferred from homology"/>
<keyword evidence="8" id="KW-0121">Carboxypeptidase</keyword>
<protein>
    <submittedName>
        <fullName evidence="8">Lysosomal Pro-X carboxypeptidase-like</fullName>
    </submittedName>
</protein>
<feature type="region of interest" description="Disordered" evidence="7">
    <location>
        <begin position="339"/>
        <end position="432"/>
    </location>
</feature>
<dbReference type="AlphaFoldDB" id="A0A2Z7CXY1"/>
<keyword evidence="2" id="KW-0645">Protease</keyword>